<name>A0A370TKZ6_9HELO</name>
<protein>
    <recommendedName>
        <fullName evidence="2">EthD domain-containing protein</fullName>
    </recommendedName>
</protein>
<evidence type="ECO:0000313" key="3">
    <source>
        <dbReference type="EMBL" id="RDL36200.1"/>
    </source>
</evidence>
<feature type="domain" description="EthD" evidence="2">
    <location>
        <begin position="17"/>
        <end position="114"/>
    </location>
</feature>
<dbReference type="Proteomes" id="UP000254866">
    <property type="component" value="Unassembled WGS sequence"/>
</dbReference>
<comment type="caution">
    <text evidence="3">The sequence shown here is derived from an EMBL/GenBank/DDBJ whole genome shotgun (WGS) entry which is preliminary data.</text>
</comment>
<dbReference type="GO" id="GO:0016491">
    <property type="term" value="F:oxidoreductase activity"/>
    <property type="evidence" value="ECO:0007669"/>
    <property type="project" value="InterPro"/>
</dbReference>
<evidence type="ECO:0000313" key="4">
    <source>
        <dbReference type="Proteomes" id="UP000254866"/>
    </source>
</evidence>
<dbReference type="EMBL" id="NPIC01000005">
    <property type="protein sequence ID" value="RDL36200.1"/>
    <property type="molecule type" value="Genomic_DNA"/>
</dbReference>
<dbReference type="OrthoDB" id="3183782at2759"/>
<comment type="similarity">
    <text evidence="1">Belongs to the tpcK family.</text>
</comment>
<dbReference type="Gene3D" id="3.30.70.100">
    <property type="match status" value="1"/>
</dbReference>
<sequence length="140" mass="16289">MAAQEKLIRITAFIYRKPGMSSEEFHHYWSEIHGPKMVDLSLRYGVVDYRQYHTTPETKELLNVATKAMGKECMAHDGTAETLVKDLGQYLHMNADPEYLEKMVPDEEAFMDRSRLEFTIGYEYGIISNGKFVTEHARKY</sequence>
<dbReference type="AlphaFoldDB" id="A0A370TKZ6"/>
<dbReference type="GeneID" id="43599661"/>
<evidence type="ECO:0000256" key="1">
    <source>
        <dbReference type="ARBA" id="ARBA00005986"/>
    </source>
</evidence>
<dbReference type="InterPro" id="IPR009799">
    <property type="entry name" value="EthD_dom"/>
</dbReference>
<keyword evidence="4" id="KW-1185">Reference proteome</keyword>
<accession>A0A370TKZ6</accession>
<dbReference type="RefSeq" id="XP_031868856.1">
    <property type="nucleotide sequence ID" value="XM_032015435.1"/>
</dbReference>
<dbReference type="SUPFAM" id="SSF54909">
    <property type="entry name" value="Dimeric alpha+beta barrel"/>
    <property type="match status" value="1"/>
</dbReference>
<dbReference type="STRING" id="2656787.A0A370TKZ6"/>
<evidence type="ECO:0000259" key="2">
    <source>
        <dbReference type="Pfam" id="PF07110"/>
    </source>
</evidence>
<gene>
    <name evidence="3" type="ORF">BP5553_06812</name>
</gene>
<proteinExistence type="inferred from homology"/>
<dbReference type="Pfam" id="PF07110">
    <property type="entry name" value="EthD"/>
    <property type="match status" value="1"/>
</dbReference>
<organism evidence="3 4">
    <name type="scientific">Venustampulla echinocandica</name>
    <dbReference type="NCBI Taxonomy" id="2656787"/>
    <lineage>
        <taxon>Eukaryota</taxon>
        <taxon>Fungi</taxon>
        <taxon>Dikarya</taxon>
        <taxon>Ascomycota</taxon>
        <taxon>Pezizomycotina</taxon>
        <taxon>Leotiomycetes</taxon>
        <taxon>Helotiales</taxon>
        <taxon>Pleuroascaceae</taxon>
        <taxon>Venustampulla</taxon>
    </lineage>
</organism>
<reference evidence="3 4" key="1">
    <citation type="journal article" date="2018" name="IMA Fungus">
        <title>IMA Genome-F 9: Draft genome sequence of Annulohypoxylon stygium, Aspergillus mulundensis, Berkeleyomyces basicola (syn. Thielaviopsis basicola), Ceratocystis smalleyi, two Cercospora beticola strains, Coleophoma cylindrospora, Fusarium fracticaudum, Phialophora cf. hyalina, and Morchella septimelata.</title>
        <authorList>
            <person name="Wingfield B.D."/>
            <person name="Bills G.F."/>
            <person name="Dong Y."/>
            <person name="Huang W."/>
            <person name="Nel W.J."/>
            <person name="Swalarsk-Parry B.S."/>
            <person name="Vaghefi N."/>
            <person name="Wilken P.M."/>
            <person name="An Z."/>
            <person name="de Beer Z.W."/>
            <person name="De Vos L."/>
            <person name="Chen L."/>
            <person name="Duong T.A."/>
            <person name="Gao Y."/>
            <person name="Hammerbacher A."/>
            <person name="Kikkert J.R."/>
            <person name="Li Y."/>
            <person name="Li H."/>
            <person name="Li K."/>
            <person name="Li Q."/>
            <person name="Liu X."/>
            <person name="Ma X."/>
            <person name="Naidoo K."/>
            <person name="Pethybridge S.J."/>
            <person name="Sun J."/>
            <person name="Steenkamp E.T."/>
            <person name="van der Nest M.A."/>
            <person name="van Wyk S."/>
            <person name="Wingfield M.J."/>
            <person name="Xiong C."/>
            <person name="Yue Q."/>
            <person name="Zhang X."/>
        </authorList>
    </citation>
    <scope>NUCLEOTIDE SEQUENCE [LARGE SCALE GENOMIC DNA]</scope>
    <source>
        <strain evidence="3 4">BP 5553</strain>
    </source>
</reference>
<dbReference type="InterPro" id="IPR011008">
    <property type="entry name" value="Dimeric_a/b-barrel"/>
</dbReference>